<accession>A0A150GLE6</accession>
<dbReference type="EMBL" id="LSYV01000016">
    <property type="protein sequence ID" value="KXZ50624.1"/>
    <property type="molecule type" value="Genomic_DNA"/>
</dbReference>
<evidence type="ECO:0000313" key="3">
    <source>
        <dbReference type="EMBL" id="KXZ50624.1"/>
    </source>
</evidence>
<name>A0A150GLE6_GONPE</name>
<feature type="transmembrane region" description="Helical" evidence="2">
    <location>
        <begin position="317"/>
        <end position="334"/>
    </location>
</feature>
<evidence type="ECO:0000256" key="2">
    <source>
        <dbReference type="SAM" id="Phobius"/>
    </source>
</evidence>
<feature type="transmembrane region" description="Helical" evidence="2">
    <location>
        <begin position="7"/>
        <end position="24"/>
    </location>
</feature>
<comment type="caution">
    <text evidence="3">The sequence shown here is derived from an EMBL/GenBank/DDBJ whole genome shotgun (WGS) entry which is preliminary data.</text>
</comment>
<proteinExistence type="predicted"/>
<feature type="transmembrane region" description="Helical" evidence="2">
    <location>
        <begin position="44"/>
        <end position="65"/>
    </location>
</feature>
<protein>
    <submittedName>
        <fullName evidence="3">Uncharacterized protein</fullName>
    </submittedName>
</protein>
<organism evidence="3 4">
    <name type="scientific">Gonium pectorale</name>
    <name type="common">Green alga</name>
    <dbReference type="NCBI Taxonomy" id="33097"/>
    <lineage>
        <taxon>Eukaryota</taxon>
        <taxon>Viridiplantae</taxon>
        <taxon>Chlorophyta</taxon>
        <taxon>core chlorophytes</taxon>
        <taxon>Chlorophyceae</taxon>
        <taxon>CS clade</taxon>
        <taxon>Chlamydomonadales</taxon>
        <taxon>Volvocaceae</taxon>
        <taxon>Gonium</taxon>
    </lineage>
</organism>
<gene>
    <name evidence="3" type="ORF">GPECTOR_15g307</name>
</gene>
<keyword evidence="2" id="KW-0472">Membrane</keyword>
<keyword evidence="2" id="KW-1133">Transmembrane helix</keyword>
<sequence length="587" mass="60292">MGTQPPFLWVLGMVSCLSYGLVLVPGQFQDDRGLIWRQVVGSTLLAMAVGAGTAAAMALAVLPSLAAHELRDKLAAAVGGIGQAASRYASLAFRPEDPSQAYYRAQPAGKPAPQAAALPALAAEAGAGACAAPEEGSSEAVVDGEGAAELLLEDGETLTDEEFLRMITESSAPAPLPAGVRPGAPPPEPSARPSPAVRAALLPGGPPPVAALRPLLARARMCLGPAGLEPPFLQGAAFSPPAAAASAGGGRDGCGPASPPPSWAGRNLTWALQLVPVGLGLPLLGNLVHTLKAELPPLRTAEGRRALLRSRVFQSGVKYWAALATVLLLILGLAERPDTPEVRQWRPVFGYVAAALAMSERVSLVKDTVLWSRGILATPPIVPAVLRASLTLTDRLAALGLAASCPPSVGGSFSGWAFEHVTAPLHADTMALFAALDDMAAATANRLVLMAGGTAAAAKACAAVGPAAATAAAARGACGSAEAISAAVAELNQHRLRLFYAPLPCQIRHRITALRRSFHAAVMTAREADLPHLTAPDDALRVFSFVFALIQAPQVADKATALARTVAAGPDPGRRSWLGGSMWEWCK</sequence>
<feature type="compositionally biased region" description="Pro residues" evidence="1">
    <location>
        <begin position="183"/>
        <end position="192"/>
    </location>
</feature>
<feature type="region of interest" description="Disordered" evidence="1">
    <location>
        <begin position="171"/>
        <end position="200"/>
    </location>
</feature>
<reference evidence="4" key="1">
    <citation type="journal article" date="2016" name="Nat. Commun.">
        <title>The Gonium pectorale genome demonstrates co-option of cell cycle regulation during the evolution of multicellularity.</title>
        <authorList>
            <person name="Hanschen E.R."/>
            <person name="Marriage T.N."/>
            <person name="Ferris P.J."/>
            <person name="Hamaji T."/>
            <person name="Toyoda A."/>
            <person name="Fujiyama A."/>
            <person name="Neme R."/>
            <person name="Noguchi H."/>
            <person name="Minakuchi Y."/>
            <person name="Suzuki M."/>
            <person name="Kawai-Toyooka H."/>
            <person name="Smith D.R."/>
            <person name="Sparks H."/>
            <person name="Anderson J."/>
            <person name="Bakaric R."/>
            <person name="Luria V."/>
            <person name="Karger A."/>
            <person name="Kirschner M.W."/>
            <person name="Durand P.M."/>
            <person name="Michod R.E."/>
            <person name="Nozaki H."/>
            <person name="Olson B.J."/>
        </authorList>
    </citation>
    <scope>NUCLEOTIDE SEQUENCE [LARGE SCALE GENOMIC DNA]</scope>
    <source>
        <strain evidence="4">NIES-2863</strain>
    </source>
</reference>
<keyword evidence="4" id="KW-1185">Reference proteome</keyword>
<evidence type="ECO:0000313" key="4">
    <source>
        <dbReference type="Proteomes" id="UP000075714"/>
    </source>
</evidence>
<dbReference type="AlphaFoldDB" id="A0A150GLE6"/>
<evidence type="ECO:0000256" key="1">
    <source>
        <dbReference type="SAM" id="MobiDB-lite"/>
    </source>
</evidence>
<keyword evidence="2" id="KW-0812">Transmembrane</keyword>
<dbReference type="Proteomes" id="UP000075714">
    <property type="component" value="Unassembled WGS sequence"/>
</dbReference>
<dbReference type="STRING" id="33097.A0A150GLE6"/>